<evidence type="ECO:0000256" key="1">
    <source>
        <dbReference type="SAM" id="MobiDB-lite"/>
    </source>
</evidence>
<comment type="caution">
    <text evidence="2">The sequence shown here is derived from an EMBL/GenBank/DDBJ whole genome shotgun (WGS) entry which is preliminary data.</text>
</comment>
<dbReference type="RefSeq" id="WP_108023827.1">
    <property type="nucleotide sequence ID" value="NZ_QBKR01000013.1"/>
</dbReference>
<dbReference type="AlphaFoldDB" id="A0A2T6BSR7"/>
<feature type="region of interest" description="Disordered" evidence="1">
    <location>
        <begin position="37"/>
        <end position="69"/>
    </location>
</feature>
<gene>
    <name evidence="2" type="ORF">C8P63_11349</name>
</gene>
<sequence length="69" mass="8132">MMTEFQLDGMLAEQKVRQDWINRHGWKFFDEALSKGRKRKRENGMSRSTADRRGGFPGDGFWDLNSIHT</sequence>
<accession>A0A2T6BSR7</accession>
<dbReference type="EMBL" id="QBKR01000013">
    <property type="protein sequence ID" value="PTX59104.1"/>
    <property type="molecule type" value="Genomic_DNA"/>
</dbReference>
<evidence type="ECO:0000313" key="2">
    <source>
        <dbReference type="EMBL" id="PTX59104.1"/>
    </source>
</evidence>
<proteinExistence type="predicted"/>
<keyword evidence="3" id="KW-1185">Reference proteome</keyword>
<protein>
    <submittedName>
        <fullName evidence="2">Uncharacterized protein</fullName>
    </submittedName>
</protein>
<name>A0A2T6BSR7_9BACL</name>
<reference evidence="2 3" key="1">
    <citation type="submission" date="2018-04" db="EMBL/GenBank/DDBJ databases">
        <title>Genomic Encyclopedia of Archaeal and Bacterial Type Strains, Phase II (KMG-II): from individual species to whole genera.</title>
        <authorList>
            <person name="Goeker M."/>
        </authorList>
    </citation>
    <scope>NUCLEOTIDE SEQUENCE [LARGE SCALE GENOMIC DNA]</scope>
    <source>
        <strain evidence="2 3">DSM 45787</strain>
    </source>
</reference>
<organism evidence="2 3">
    <name type="scientific">Melghirimyces profundicolus</name>
    <dbReference type="NCBI Taxonomy" id="1242148"/>
    <lineage>
        <taxon>Bacteria</taxon>
        <taxon>Bacillati</taxon>
        <taxon>Bacillota</taxon>
        <taxon>Bacilli</taxon>
        <taxon>Bacillales</taxon>
        <taxon>Thermoactinomycetaceae</taxon>
        <taxon>Melghirimyces</taxon>
    </lineage>
</organism>
<dbReference type="Proteomes" id="UP000244240">
    <property type="component" value="Unassembled WGS sequence"/>
</dbReference>
<evidence type="ECO:0000313" key="3">
    <source>
        <dbReference type="Proteomes" id="UP000244240"/>
    </source>
</evidence>